<evidence type="ECO:0000256" key="3">
    <source>
        <dbReference type="ARBA" id="ARBA00022764"/>
    </source>
</evidence>
<evidence type="ECO:0000313" key="8">
    <source>
        <dbReference type="Proteomes" id="UP001596036"/>
    </source>
</evidence>
<keyword evidence="3" id="KW-0574">Periplasm</keyword>
<evidence type="ECO:0000256" key="5">
    <source>
        <dbReference type="SAM" id="SignalP"/>
    </source>
</evidence>
<dbReference type="Gene3D" id="2.60.450.10">
    <property type="entry name" value="Lipopolysaccharide (LPS) transport protein A like domain"/>
    <property type="match status" value="1"/>
</dbReference>
<gene>
    <name evidence="7" type="primary">lptA</name>
    <name evidence="7" type="ORF">ACFPN1_06495</name>
</gene>
<dbReference type="InterPro" id="IPR052037">
    <property type="entry name" value="LPS_export_LptA"/>
</dbReference>
<protein>
    <submittedName>
        <fullName evidence="7">Lipopolysaccharide transport periplasmic protein LptA</fullName>
    </submittedName>
</protein>
<feature type="chain" id="PRO_5046478458" evidence="5">
    <location>
        <begin position="30"/>
        <end position="186"/>
    </location>
</feature>
<dbReference type="Proteomes" id="UP001596036">
    <property type="component" value="Unassembled WGS sequence"/>
</dbReference>
<dbReference type="NCBIfam" id="TIGR03002">
    <property type="entry name" value="outer_YhbN_LptA"/>
    <property type="match status" value="1"/>
</dbReference>
<keyword evidence="1" id="KW-0813">Transport</keyword>
<organism evidence="7 8">
    <name type="scientific">Lysobacter yangpyeongensis</name>
    <dbReference type="NCBI Taxonomy" id="346182"/>
    <lineage>
        <taxon>Bacteria</taxon>
        <taxon>Pseudomonadati</taxon>
        <taxon>Pseudomonadota</taxon>
        <taxon>Gammaproteobacteria</taxon>
        <taxon>Lysobacterales</taxon>
        <taxon>Lysobacteraceae</taxon>
        <taxon>Lysobacter</taxon>
    </lineage>
</organism>
<dbReference type="EMBL" id="JBHSNM010000001">
    <property type="protein sequence ID" value="MFC5569707.1"/>
    <property type="molecule type" value="Genomic_DNA"/>
</dbReference>
<dbReference type="PANTHER" id="PTHR36504:SF1">
    <property type="entry name" value="LIPOPOLYSACCHARIDE EXPORT SYSTEM PROTEIN LPTA"/>
    <property type="match status" value="1"/>
</dbReference>
<evidence type="ECO:0000256" key="1">
    <source>
        <dbReference type="ARBA" id="ARBA00022448"/>
    </source>
</evidence>
<comment type="caution">
    <text evidence="7">The sequence shown here is derived from an EMBL/GenBank/DDBJ whole genome shotgun (WGS) entry which is preliminary data.</text>
</comment>
<reference evidence="8" key="1">
    <citation type="journal article" date="2019" name="Int. J. Syst. Evol. Microbiol.">
        <title>The Global Catalogue of Microorganisms (GCM) 10K type strain sequencing project: providing services to taxonomists for standard genome sequencing and annotation.</title>
        <authorList>
            <consortium name="The Broad Institute Genomics Platform"/>
            <consortium name="The Broad Institute Genome Sequencing Center for Infectious Disease"/>
            <person name="Wu L."/>
            <person name="Ma J."/>
        </authorList>
    </citation>
    <scope>NUCLEOTIDE SEQUENCE [LARGE SCALE GENOMIC DNA]</scope>
    <source>
        <strain evidence="8">KACC 11407</strain>
    </source>
</reference>
<keyword evidence="2 5" id="KW-0732">Signal</keyword>
<dbReference type="PANTHER" id="PTHR36504">
    <property type="entry name" value="LIPOPOLYSACCHARIDE EXPORT SYSTEM PROTEIN LPTA"/>
    <property type="match status" value="1"/>
</dbReference>
<evidence type="ECO:0000259" key="6">
    <source>
        <dbReference type="Pfam" id="PF03968"/>
    </source>
</evidence>
<evidence type="ECO:0000256" key="4">
    <source>
        <dbReference type="SAM" id="MobiDB-lite"/>
    </source>
</evidence>
<feature type="domain" description="Organic solvent tolerance-like N-terminal" evidence="6">
    <location>
        <begin position="48"/>
        <end position="149"/>
    </location>
</feature>
<dbReference type="InterPro" id="IPR005653">
    <property type="entry name" value="OstA-like_N"/>
</dbReference>
<feature type="signal peptide" evidence="5">
    <location>
        <begin position="1"/>
        <end position="29"/>
    </location>
</feature>
<accession>A0ABW0SKZ1</accession>
<evidence type="ECO:0000256" key="2">
    <source>
        <dbReference type="ARBA" id="ARBA00022729"/>
    </source>
</evidence>
<keyword evidence="8" id="KW-1185">Reference proteome</keyword>
<dbReference type="InterPro" id="IPR014340">
    <property type="entry name" value="LptA"/>
</dbReference>
<dbReference type="RefSeq" id="WP_386753930.1">
    <property type="nucleotide sequence ID" value="NZ_JBHSNM010000001.1"/>
</dbReference>
<dbReference type="Pfam" id="PF03968">
    <property type="entry name" value="LptD_N"/>
    <property type="match status" value="1"/>
</dbReference>
<proteinExistence type="predicted"/>
<feature type="region of interest" description="Disordered" evidence="4">
    <location>
        <begin position="151"/>
        <end position="186"/>
    </location>
</feature>
<name>A0ABW0SKZ1_9GAMM</name>
<evidence type="ECO:0000313" key="7">
    <source>
        <dbReference type="EMBL" id="MFC5569707.1"/>
    </source>
</evidence>
<sequence>MPAPHAKPFQPVLVAAVLAAGLVSPASWARTADRAQLMNIEAGNTSGALDDRHPTVLSNGVTITQGSLEIEAASATITTRGGEPVRAVLTGSPVKLRQQLDDGTPMSATAGKVDYDLTSEVVVFTDKVNIQQPRGSLSGPRVVYNMKTGMVNSSSDGSGRVRMTIQPRQSAPDPAPTKPAPKKGTN</sequence>